<name>A0A812TP76_9DINO</name>
<dbReference type="OrthoDB" id="441596at2759"/>
<organism evidence="2 3">
    <name type="scientific">Symbiodinium necroappetens</name>
    <dbReference type="NCBI Taxonomy" id="1628268"/>
    <lineage>
        <taxon>Eukaryota</taxon>
        <taxon>Sar</taxon>
        <taxon>Alveolata</taxon>
        <taxon>Dinophyceae</taxon>
        <taxon>Suessiales</taxon>
        <taxon>Symbiodiniaceae</taxon>
        <taxon>Symbiodinium</taxon>
    </lineage>
</organism>
<keyword evidence="3" id="KW-1185">Reference proteome</keyword>
<evidence type="ECO:0000256" key="1">
    <source>
        <dbReference type="SAM" id="MobiDB-lite"/>
    </source>
</evidence>
<protein>
    <submittedName>
        <fullName evidence="2">Uncharacterized protein</fullName>
    </submittedName>
</protein>
<evidence type="ECO:0000313" key="2">
    <source>
        <dbReference type="EMBL" id="CAE7542099.1"/>
    </source>
</evidence>
<feature type="non-terminal residue" evidence="2">
    <location>
        <position position="126"/>
    </location>
</feature>
<proteinExistence type="predicted"/>
<comment type="caution">
    <text evidence="2">The sequence shown here is derived from an EMBL/GenBank/DDBJ whole genome shotgun (WGS) entry which is preliminary data.</text>
</comment>
<evidence type="ECO:0000313" key="3">
    <source>
        <dbReference type="Proteomes" id="UP000601435"/>
    </source>
</evidence>
<accession>A0A812TP76</accession>
<reference evidence="2" key="1">
    <citation type="submission" date="2021-02" db="EMBL/GenBank/DDBJ databases">
        <authorList>
            <person name="Dougan E. K."/>
            <person name="Rhodes N."/>
            <person name="Thang M."/>
            <person name="Chan C."/>
        </authorList>
    </citation>
    <scope>NUCLEOTIDE SEQUENCE</scope>
</reference>
<dbReference type="EMBL" id="CAJNJA010025386">
    <property type="protein sequence ID" value="CAE7542099.1"/>
    <property type="molecule type" value="Genomic_DNA"/>
</dbReference>
<sequence>SLRHIALSLLKLERVTDRLEDMARSIRFENWRSKTEEKERKRREEEKRLQEEEKRKVALRIENRRRFDGDNEKAASIPMHPVEVDGPQGRETVSLVDVENLQNRCLQLKGRCFLELRVRDSSEKVA</sequence>
<dbReference type="Proteomes" id="UP000601435">
    <property type="component" value="Unassembled WGS sequence"/>
</dbReference>
<dbReference type="AlphaFoldDB" id="A0A812TP76"/>
<gene>
    <name evidence="2" type="ORF">SNEC2469_LOCUS15607</name>
</gene>
<feature type="region of interest" description="Disordered" evidence="1">
    <location>
        <begin position="69"/>
        <end position="88"/>
    </location>
</feature>
<feature type="region of interest" description="Disordered" evidence="1">
    <location>
        <begin position="34"/>
        <end position="53"/>
    </location>
</feature>